<evidence type="ECO:0000259" key="1">
    <source>
        <dbReference type="Pfam" id="PF13467"/>
    </source>
</evidence>
<dbReference type="Pfam" id="PF13467">
    <property type="entry name" value="RHH_4"/>
    <property type="match status" value="1"/>
</dbReference>
<sequence>MPKPILPVNFADQAPKARIVQYNKKRYSIRLEPVFWRALEAVAKDHELKVGKFIGKLETIYEGPNFSSFLRVFCMISAERNLASAEVDTHKDTLISIINASPSPAALIAQDMTIISSNNAFYSWLGENKHALEGTTLNKLFQIRTKGLLKDSLNDLLSLQINHIDARIIRMIPGKVITAQARMVRASLFNHKKQYLVIWIASAPRVAAPKSA</sequence>
<organism evidence="2 3">
    <name type="scientific">Kiloniella litopenaei</name>
    <dbReference type="NCBI Taxonomy" id="1549748"/>
    <lineage>
        <taxon>Bacteria</taxon>
        <taxon>Pseudomonadati</taxon>
        <taxon>Pseudomonadota</taxon>
        <taxon>Alphaproteobacteria</taxon>
        <taxon>Rhodospirillales</taxon>
        <taxon>Kiloniellaceae</taxon>
        <taxon>Kiloniella</taxon>
    </lineage>
</organism>
<evidence type="ECO:0000313" key="2">
    <source>
        <dbReference type="EMBL" id="KKJ75707.1"/>
    </source>
</evidence>
<dbReference type="SUPFAM" id="SSF55785">
    <property type="entry name" value="PYP-like sensor domain (PAS domain)"/>
    <property type="match status" value="1"/>
</dbReference>
<dbReference type="InterPro" id="IPR035965">
    <property type="entry name" value="PAS-like_dom_sf"/>
</dbReference>
<evidence type="ECO:0000313" key="3">
    <source>
        <dbReference type="Proteomes" id="UP000034491"/>
    </source>
</evidence>
<dbReference type="InterPro" id="IPR027373">
    <property type="entry name" value="RHH_dom"/>
</dbReference>
<feature type="domain" description="Ribbon-helix-helix" evidence="1">
    <location>
        <begin position="17"/>
        <end position="75"/>
    </location>
</feature>
<gene>
    <name evidence="2" type="ORF">WH95_17275</name>
</gene>
<dbReference type="Proteomes" id="UP000034491">
    <property type="component" value="Unassembled WGS sequence"/>
</dbReference>
<name>A0A0M2R1F9_9PROT</name>
<keyword evidence="3" id="KW-1185">Reference proteome</keyword>
<dbReference type="OrthoDB" id="7336664at2"/>
<accession>A0A0M2R1F9</accession>
<dbReference type="InterPro" id="IPR038268">
    <property type="entry name" value="RHH_sf"/>
</dbReference>
<proteinExistence type="predicted"/>
<dbReference type="Gene3D" id="1.10.3990.20">
    <property type="entry name" value="protein bp1543"/>
    <property type="match status" value="1"/>
</dbReference>
<dbReference type="EMBL" id="LANI01000028">
    <property type="protein sequence ID" value="KKJ75707.1"/>
    <property type="molecule type" value="Genomic_DNA"/>
</dbReference>
<dbReference type="AlphaFoldDB" id="A0A0M2R1F9"/>
<dbReference type="RefSeq" id="WP_046509592.1">
    <property type="nucleotide sequence ID" value="NZ_CBDDLU010000008.1"/>
</dbReference>
<protein>
    <recommendedName>
        <fullName evidence="1">Ribbon-helix-helix domain-containing protein</fullName>
    </recommendedName>
</protein>
<reference evidence="2 3" key="1">
    <citation type="submission" date="2015-03" db="EMBL/GenBank/DDBJ databases">
        <title>Genome sequence of Kiloniella sp. P1-1, isolated from the gut microflora of Pacific white shrimp, Penaeus vannamei.</title>
        <authorList>
            <person name="Shao Z."/>
            <person name="Wang L."/>
            <person name="Li X."/>
        </authorList>
    </citation>
    <scope>NUCLEOTIDE SEQUENCE [LARGE SCALE GENOMIC DNA]</scope>
    <source>
        <strain evidence="2 3">P1-1</strain>
    </source>
</reference>
<comment type="caution">
    <text evidence="2">The sequence shown here is derived from an EMBL/GenBank/DDBJ whole genome shotgun (WGS) entry which is preliminary data.</text>
</comment>